<accession>A0A0A8ZWQ6</accession>
<proteinExistence type="predicted"/>
<reference evidence="1" key="2">
    <citation type="journal article" date="2015" name="Data Brief">
        <title>Shoot transcriptome of the giant reed, Arundo donax.</title>
        <authorList>
            <person name="Barrero R.A."/>
            <person name="Guerrero F.D."/>
            <person name="Moolhuijzen P."/>
            <person name="Goolsby J.A."/>
            <person name="Tidwell J."/>
            <person name="Bellgard S.E."/>
            <person name="Bellgard M.I."/>
        </authorList>
    </citation>
    <scope>NUCLEOTIDE SEQUENCE</scope>
    <source>
        <tissue evidence="1">Shoot tissue taken approximately 20 cm above the soil surface</tissue>
    </source>
</reference>
<evidence type="ECO:0000313" key="1">
    <source>
        <dbReference type="EMBL" id="JAD42138.1"/>
    </source>
</evidence>
<dbReference type="AlphaFoldDB" id="A0A0A8ZWQ6"/>
<protein>
    <submittedName>
        <fullName evidence="1">Uncharacterized protein</fullName>
    </submittedName>
</protein>
<dbReference type="EMBL" id="GBRH01255757">
    <property type="protein sequence ID" value="JAD42138.1"/>
    <property type="molecule type" value="Transcribed_RNA"/>
</dbReference>
<organism evidence="1">
    <name type="scientific">Arundo donax</name>
    <name type="common">Giant reed</name>
    <name type="synonym">Donax arundinaceus</name>
    <dbReference type="NCBI Taxonomy" id="35708"/>
    <lineage>
        <taxon>Eukaryota</taxon>
        <taxon>Viridiplantae</taxon>
        <taxon>Streptophyta</taxon>
        <taxon>Embryophyta</taxon>
        <taxon>Tracheophyta</taxon>
        <taxon>Spermatophyta</taxon>
        <taxon>Magnoliopsida</taxon>
        <taxon>Liliopsida</taxon>
        <taxon>Poales</taxon>
        <taxon>Poaceae</taxon>
        <taxon>PACMAD clade</taxon>
        <taxon>Arundinoideae</taxon>
        <taxon>Arundineae</taxon>
        <taxon>Arundo</taxon>
    </lineage>
</organism>
<reference evidence="1" key="1">
    <citation type="submission" date="2014-09" db="EMBL/GenBank/DDBJ databases">
        <authorList>
            <person name="Magalhaes I.L.F."/>
            <person name="Oliveira U."/>
            <person name="Santos F.R."/>
            <person name="Vidigal T.H.D.A."/>
            <person name="Brescovit A.D."/>
            <person name="Santos A.J."/>
        </authorList>
    </citation>
    <scope>NUCLEOTIDE SEQUENCE</scope>
    <source>
        <tissue evidence="1">Shoot tissue taken approximately 20 cm above the soil surface</tissue>
    </source>
</reference>
<sequence>MLANFIIMNNYMLFLFIFVCHSRQICYKKQKPAI</sequence>
<name>A0A0A8ZWQ6_ARUDO</name>